<reference evidence="3 4" key="1">
    <citation type="submission" date="2024-02" db="EMBL/GenBank/DDBJ databases">
        <authorList>
            <person name="Daric V."/>
            <person name="Darras S."/>
        </authorList>
    </citation>
    <scope>NUCLEOTIDE SEQUENCE [LARGE SCALE GENOMIC DNA]</scope>
</reference>
<sequence length="320" mass="36338">MMTAPTVRLQTGHQMPLVGLGTWNSPKGQVQAAVEHAIECGYRHIDGAWNYGNEEEVGQGVSKMIKEDKVKREDLFITSKLWNIFHKPELVKTAFMKSLKKLGLEYLDLYLIHTPCGLKYISDEDKEPKDPNGAPLYDDTDYVQTWKAMEELQKEGLVRSIGVSNFNKYQIDRILRECTVPPAVNQVEINPYLVQKDLVDFCTSKGIVITAYSPFGSPNRPRATPNDPVILEDPTLVEIAKRLNKTVAQVILRYLIQRKAVVIPKSVTPERIRSNLKVFDFELTGSDMDAVSSLDRDGKACPWFLIVDHKYYPFGKNYAE</sequence>
<dbReference type="InterPro" id="IPR018170">
    <property type="entry name" value="Aldo/ket_reductase_CS"/>
</dbReference>
<dbReference type="PIRSF" id="PIRSF000097">
    <property type="entry name" value="AKR"/>
    <property type="match status" value="1"/>
</dbReference>
<dbReference type="PROSITE" id="PS00062">
    <property type="entry name" value="ALDOKETO_REDUCTASE_2"/>
    <property type="match status" value="1"/>
</dbReference>
<name>A0ABP0FPI5_CLALP</name>
<dbReference type="InterPro" id="IPR036812">
    <property type="entry name" value="NAD(P)_OxRdtase_dom_sf"/>
</dbReference>
<organism evidence="3 4">
    <name type="scientific">Clavelina lepadiformis</name>
    <name type="common">Light-bulb sea squirt</name>
    <name type="synonym">Ascidia lepadiformis</name>
    <dbReference type="NCBI Taxonomy" id="159417"/>
    <lineage>
        <taxon>Eukaryota</taxon>
        <taxon>Metazoa</taxon>
        <taxon>Chordata</taxon>
        <taxon>Tunicata</taxon>
        <taxon>Ascidiacea</taxon>
        <taxon>Aplousobranchia</taxon>
        <taxon>Clavelinidae</taxon>
        <taxon>Clavelina</taxon>
    </lineage>
</organism>
<dbReference type="InterPro" id="IPR023210">
    <property type="entry name" value="NADP_OxRdtase_dom"/>
</dbReference>
<dbReference type="Pfam" id="PF00248">
    <property type="entry name" value="Aldo_ket_red"/>
    <property type="match status" value="1"/>
</dbReference>
<gene>
    <name evidence="3" type="ORF">CVLEPA_LOCUS11779</name>
</gene>
<dbReference type="PANTHER" id="PTHR11732">
    <property type="entry name" value="ALDO/KETO REDUCTASE"/>
    <property type="match status" value="1"/>
</dbReference>
<dbReference type="Gene3D" id="3.20.20.100">
    <property type="entry name" value="NADP-dependent oxidoreductase domain"/>
    <property type="match status" value="1"/>
</dbReference>
<evidence type="ECO:0000313" key="3">
    <source>
        <dbReference type="EMBL" id="CAK8681554.1"/>
    </source>
</evidence>
<protein>
    <recommendedName>
        <fullName evidence="2">NADP-dependent oxidoreductase domain-containing protein</fullName>
    </recommendedName>
</protein>
<dbReference type="PROSITE" id="PS00798">
    <property type="entry name" value="ALDOKETO_REDUCTASE_1"/>
    <property type="match status" value="1"/>
</dbReference>
<dbReference type="PRINTS" id="PR00069">
    <property type="entry name" value="ALDKETRDTASE"/>
</dbReference>
<dbReference type="PROSITE" id="PS00063">
    <property type="entry name" value="ALDOKETO_REDUCTASE_3"/>
    <property type="match status" value="1"/>
</dbReference>
<dbReference type="SUPFAM" id="SSF51430">
    <property type="entry name" value="NAD(P)-linked oxidoreductase"/>
    <property type="match status" value="1"/>
</dbReference>
<dbReference type="InterPro" id="IPR020471">
    <property type="entry name" value="AKR"/>
</dbReference>
<evidence type="ECO:0000313" key="4">
    <source>
        <dbReference type="Proteomes" id="UP001642483"/>
    </source>
</evidence>
<keyword evidence="4" id="KW-1185">Reference proteome</keyword>
<proteinExistence type="inferred from homology"/>
<feature type="domain" description="NADP-dependent oxidoreductase" evidence="2">
    <location>
        <begin position="19"/>
        <end position="295"/>
    </location>
</feature>
<evidence type="ECO:0000259" key="2">
    <source>
        <dbReference type="Pfam" id="PF00248"/>
    </source>
</evidence>
<dbReference type="EMBL" id="CAWYQH010000079">
    <property type="protein sequence ID" value="CAK8681554.1"/>
    <property type="molecule type" value="Genomic_DNA"/>
</dbReference>
<dbReference type="Proteomes" id="UP001642483">
    <property type="component" value="Unassembled WGS sequence"/>
</dbReference>
<evidence type="ECO:0000256" key="1">
    <source>
        <dbReference type="ARBA" id="ARBA00007905"/>
    </source>
</evidence>
<comment type="caution">
    <text evidence="3">The sequence shown here is derived from an EMBL/GenBank/DDBJ whole genome shotgun (WGS) entry which is preliminary data.</text>
</comment>
<comment type="similarity">
    <text evidence="1">Belongs to the aldo/keto reductase family.</text>
</comment>
<accession>A0ABP0FPI5</accession>